<evidence type="ECO:0000313" key="10">
    <source>
        <dbReference type="EMBL" id="TGN14119.1"/>
    </source>
</evidence>
<comment type="similarity">
    <text evidence="2">Belongs to the major facilitator superfamily. Bcr/CmlA family.</text>
</comment>
<dbReference type="OrthoDB" id="9800416at2"/>
<dbReference type="CDD" id="cd17320">
    <property type="entry name" value="MFS_MdfA_MDR_like"/>
    <property type="match status" value="1"/>
</dbReference>
<dbReference type="GO" id="GO:1990961">
    <property type="term" value="P:xenobiotic detoxification by transmembrane export across the plasma membrane"/>
    <property type="evidence" value="ECO:0007669"/>
    <property type="project" value="InterPro"/>
</dbReference>
<protein>
    <submittedName>
        <fullName evidence="10">Bcr/CflA family efflux MFS transporter</fullName>
    </submittedName>
</protein>
<dbReference type="PANTHER" id="PTHR23502:SF132">
    <property type="entry name" value="POLYAMINE TRANSPORTER 2-RELATED"/>
    <property type="match status" value="1"/>
</dbReference>
<evidence type="ECO:0000256" key="3">
    <source>
        <dbReference type="ARBA" id="ARBA00022448"/>
    </source>
</evidence>
<dbReference type="SUPFAM" id="SSF103473">
    <property type="entry name" value="MFS general substrate transporter"/>
    <property type="match status" value="1"/>
</dbReference>
<dbReference type="InterPro" id="IPR020846">
    <property type="entry name" value="MFS_dom"/>
</dbReference>
<gene>
    <name evidence="10" type="ORF">EHS11_02590</name>
</gene>
<feature type="transmembrane region" description="Helical" evidence="8">
    <location>
        <begin position="12"/>
        <end position="30"/>
    </location>
</feature>
<sequence>MKELTKKQETLLIFLLGALTAIAPFSIDMYLPSFPAITEYFKTDIAKVELSLTFYFAGIAVGQLFYGPLIDRFGRKKPLLVGIFLYALASIGCSVAPNIDSLIWIRLLQGLGGCVGMVAANTIVRDVFPADRTARVFSLLILIMGVAPMVAPTLGGIFVASFGWQFIFLVLALFSVMLFFWVVAFLPTVVGPDTSVSLKPNVILGKYIFVSKDRIFLRYALAGSFTLAGLFCYVAGSPFVIIHLMGFTPGQFGIVFAVNTSGFLLGSQVGRILLSRYTSDQIISTASFCLAVSGVLLLGSVFLLSVSPYFYLAPLYFFLFFAGCIPPNANALALQHFTSNVGSASAFLGFLQMFIGSVATAGVGYFHIDSALPMAAPMAVCALVSLAIYHGLGAKRKVEVNVKALG</sequence>
<feature type="transmembrane region" description="Helical" evidence="8">
    <location>
        <begin position="79"/>
        <end position="97"/>
    </location>
</feature>
<evidence type="ECO:0000256" key="2">
    <source>
        <dbReference type="ARBA" id="ARBA00006236"/>
    </source>
</evidence>
<evidence type="ECO:0000256" key="7">
    <source>
        <dbReference type="ARBA" id="ARBA00023136"/>
    </source>
</evidence>
<feature type="transmembrane region" description="Helical" evidence="8">
    <location>
        <begin position="315"/>
        <end position="334"/>
    </location>
</feature>
<keyword evidence="3" id="KW-0813">Transport</keyword>
<name>A0A4R9LWX7_9LEPT</name>
<evidence type="ECO:0000256" key="1">
    <source>
        <dbReference type="ARBA" id="ARBA00004651"/>
    </source>
</evidence>
<reference evidence="10" key="1">
    <citation type="journal article" date="2019" name="PLoS Negl. Trop. Dis.">
        <title>Revisiting the worldwide diversity of Leptospira species in the environment.</title>
        <authorList>
            <person name="Vincent A.T."/>
            <person name="Schiettekatte O."/>
            <person name="Bourhy P."/>
            <person name="Veyrier F.J."/>
            <person name="Picardeau M."/>
        </authorList>
    </citation>
    <scope>NUCLEOTIDE SEQUENCE [LARGE SCALE GENOMIC DNA]</scope>
    <source>
        <strain evidence="10">201400974</strain>
    </source>
</reference>
<keyword evidence="11" id="KW-1185">Reference proteome</keyword>
<dbReference type="InterPro" id="IPR011701">
    <property type="entry name" value="MFS"/>
</dbReference>
<dbReference type="GO" id="GO:0015385">
    <property type="term" value="F:sodium:proton antiporter activity"/>
    <property type="evidence" value="ECO:0007669"/>
    <property type="project" value="TreeGrafter"/>
</dbReference>
<dbReference type="RefSeq" id="WP_135762862.1">
    <property type="nucleotide sequence ID" value="NZ_RQHV01000014.1"/>
</dbReference>
<feature type="transmembrane region" description="Helical" evidence="8">
    <location>
        <begin position="346"/>
        <end position="368"/>
    </location>
</feature>
<dbReference type="InterPro" id="IPR036259">
    <property type="entry name" value="MFS_trans_sf"/>
</dbReference>
<evidence type="ECO:0000256" key="6">
    <source>
        <dbReference type="ARBA" id="ARBA00022989"/>
    </source>
</evidence>
<feature type="transmembrane region" description="Helical" evidence="8">
    <location>
        <begin position="286"/>
        <end position="309"/>
    </location>
</feature>
<dbReference type="AlphaFoldDB" id="A0A4R9LWX7"/>
<proteinExistence type="inferred from homology"/>
<keyword evidence="6 8" id="KW-1133">Transmembrane helix</keyword>
<accession>A0A4R9LWX7</accession>
<comment type="subcellular location">
    <subcellularLocation>
        <location evidence="1">Cell membrane</location>
        <topology evidence="1">Multi-pass membrane protein</topology>
    </subcellularLocation>
</comment>
<organism evidence="10 11">
    <name type="scientific">Leptospira ilyithenensis</name>
    <dbReference type="NCBI Taxonomy" id="2484901"/>
    <lineage>
        <taxon>Bacteria</taxon>
        <taxon>Pseudomonadati</taxon>
        <taxon>Spirochaetota</taxon>
        <taxon>Spirochaetia</taxon>
        <taxon>Leptospirales</taxon>
        <taxon>Leptospiraceae</taxon>
        <taxon>Leptospira</taxon>
    </lineage>
</organism>
<dbReference type="FunFam" id="1.20.1720.10:FF:000005">
    <property type="entry name" value="Bcr/CflA family efflux transporter"/>
    <property type="match status" value="1"/>
</dbReference>
<feature type="transmembrane region" description="Helical" evidence="8">
    <location>
        <begin position="374"/>
        <end position="392"/>
    </location>
</feature>
<dbReference type="PANTHER" id="PTHR23502">
    <property type="entry name" value="MAJOR FACILITATOR SUPERFAMILY"/>
    <property type="match status" value="1"/>
</dbReference>
<feature type="transmembrane region" description="Helical" evidence="8">
    <location>
        <begin position="136"/>
        <end position="160"/>
    </location>
</feature>
<feature type="transmembrane region" description="Helical" evidence="8">
    <location>
        <begin position="252"/>
        <end position="274"/>
    </location>
</feature>
<dbReference type="EMBL" id="RQHV01000014">
    <property type="protein sequence ID" value="TGN14119.1"/>
    <property type="molecule type" value="Genomic_DNA"/>
</dbReference>
<dbReference type="Proteomes" id="UP000298264">
    <property type="component" value="Unassembled WGS sequence"/>
</dbReference>
<feature type="transmembrane region" description="Helical" evidence="8">
    <location>
        <begin position="103"/>
        <end position="124"/>
    </location>
</feature>
<feature type="transmembrane region" description="Helical" evidence="8">
    <location>
        <begin position="216"/>
        <end position="246"/>
    </location>
</feature>
<keyword evidence="7 8" id="KW-0472">Membrane</keyword>
<evidence type="ECO:0000256" key="4">
    <source>
        <dbReference type="ARBA" id="ARBA00022475"/>
    </source>
</evidence>
<dbReference type="InterPro" id="IPR004812">
    <property type="entry name" value="Efflux_drug-R_Bcr/CmlA"/>
</dbReference>
<dbReference type="NCBIfam" id="TIGR00710">
    <property type="entry name" value="efflux_Bcr_CflA"/>
    <property type="match status" value="1"/>
</dbReference>
<evidence type="ECO:0000259" key="9">
    <source>
        <dbReference type="PROSITE" id="PS50850"/>
    </source>
</evidence>
<dbReference type="GO" id="GO:0005886">
    <property type="term" value="C:plasma membrane"/>
    <property type="evidence" value="ECO:0007669"/>
    <property type="project" value="UniProtKB-SubCell"/>
</dbReference>
<feature type="domain" description="Major facilitator superfamily (MFS) profile" evidence="9">
    <location>
        <begin position="12"/>
        <end position="397"/>
    </location>
</feature>
<dbReference type="GO" id="GO:0042910">
    <property type="term" value="F:xenobiotic transmembrane transporter activity"/>
    <property type="evidence" value="ECO:0007669"/>
    <property type="project" value="InterPro"/>
</dbReference>
<dbReference type="Pfam" id="PF07690">
    <property type="entry name" value="MFS_1"/>
    <property type="match status" value="1"/>
</dbReference>
<dbReference type="PROSITE" id="PS50850">
    <property type="entry name" value="MFS"/>
    <property type="match status" value="1"/>
</dbReference>
<evidence type="ECO:0000256" key="5">
    <source>
        <dbReference type="ARBA" id="ARBA00022692"/>
    </source>
</evidence>
<keyword evidence="5 8" id="KW-0812">Transmembrane</keyword>
<evidence type="ECO:0000256" key="8">
    <source>
        <dbReference type="SAM" id="Phobius"/>
    </source>
</evidence>
<keyword evidence="4" id="KW-1003">Cell membrane</keyword>
<feature type="transmembrane region" description="Helical" evidence="8">
    <location>
        <begin position="50"/>
        <end position="67"/>
    </location>
</feature>
<dbReference type="Gene3D" id="1.20.1720.10">
    <property type="entry name" value="Multidrug resistance protein D"/>
    <property type="match status" value="1"/>
</dbReference>
<evidence type="ECO:0000313" key="11">
    <source>
        <dbReference type="Proteomes" id="UP000298264"/>
    </source>
</evidence>
<feature type="transmembrane region" description="Helical" evidence="8">
    <location>
        <begin position="166"/>
        <end position="190"/>
    </location>
</feature>
<comment type="caution">
    <text evidence="10">The sequence shown here is derived from an EMBL/GenBank/DDBJ whole genome shotgun (WGS) entry which is preliminary data.</text>
</comment>